<proteinExistence type="predicted"/>
<gene>
    <name evidence="1" type="ORF">BYL167_LOCUS54056</name>
</gene>
<dbReference type="Proteomes" id="UP000681967">
    <property type="component" value="Unassembled WGS sequence"/>
</dbReference>
<protein>
    <submittedName>
        <fullName evidence="1">Uncharacterized protein</fullName>
    </submittedName>
</protein>
<feature type="non-terminal residue" evidence="1">
    <location>
        <position position="1"/>
    </location>
</feature>
<sequence length="396" mass="45498">SFYLLFIDPSQWKYSRVERYSYHINQSFEEKFIDNYCSEFGSKSILAIEPKSLSHGYYLYVFTIGRDSNMADFRQYIQPIEITRSDLITKFGGNETLKNNNNELHLDFYLRTMDPDNELERRKLNFTLICYPEQIQSLIFQPNIIQLGSSRPTEANAQNINEWSIQWLHLNLILHRSEFNLQFYESQCFSSNVKHEKNRKSIRFDSDRKTLTINEQNLIFDNGTLHFLLIVRHLNDGRQLIASLKVDKQLNFIFDTTDLSALEDIMGNLEDLASSNPKQAVELITGLADRLNQMSDKNTSANTSEVETKAMNDRMASMRSKMLTSMNTVFDSANDPSTVDKALKASVTVTANSDQMPLNNQEKGADIIEKVGAKVKDMNSTDDETVTNLATCLYSI</sequence>
<name>A0A8S3CVC5_9BILA</name>
<comment type="caution">
    <text evidence="1">The sequence shown here is derived from an EMBL/GenBank/DDBJ whole genome shotgun (WGS) entry which is preliminary data.</text>
</comment>
<evidence type="ECO:0000313" key="1">
    <source>
        <dbReference type="EMBL" id="CAF4953673.1"/>
    </source>
</evidence>
<reference evidence="1" key="1">
    <citation type="submission" date="2021-02" db="EMBL/GenBank/DDBJ databases">
        <authorList>
            <person name="Nowell W R."/>
        </authorList>
    </citation>
    <scope>NUCLEOTIDE SEQUENCE</scope>
</reference>
<dbReference type="EMBL" id="CAJOBH010186726">
    <property type="protein sequence ID" value="CAF4953673.1"/>
    <property type="molecule type" value="Genomic_DNA"/>
</dbReference>
<dbReference type="AlphaFoldDB" id="A0A8S3CVC5"/>
<evidence type="ECO:0000313" key="2">
    <source>
        <dbReference type="Proteomes" id="UP000681967"/>
    </source>
</evidence>
<organism evidence="1 2">
    <name type="scientific">Rotaria magnacalcarata</name>
    <dbReference type="NCBI Taxonomy" id="392030"/>
    <lineage>
        <taxon>Eukaryota</taxon>
        <taxon>Metazoa</taxon>
        <taxon>Spiralia</taxon>
        <taxon>Gnathifera</taxon>
        <taxon>Rotifera</taxon>
        <taxon>Eurotatoria</taxon>
        <taxon>Bdelloidea</taxon>
        <taxon>Philodinida</taxon>
        <taxon>Philodinidae</taxon>
        <taxon>Rotaria</taxon>
    </lineage>
</organism>
<accession>A0A8S3CVC5</accession>